<accession>A0A135LXX9</accession>
<evidence type="ECO:0000259" key="1">
    <source>
        <dbReference type="PROSITE" id="PS50181"/>
    </source>
</evidence>
<reference evidence="2 3" key="1">
    <citation type="journal article" date="2016" name="BMC Genomics">
        <title>Genome sequencing and secondary metabolism of the postharvest pathogen Penicillium griseofulvum.</title>
        <authorList>
            <person name="Banani H."/>
            <person name="Marcet-Houben M."/>
            <person name="Ballester A.R."/>
            <person name="Abbruscato P."/>
            <person name="Gonzalez-Candelas L."/>
            <person name="Gabaldon T."/>
            <person name="Spadaro D."/>
        </authorList>
    </citation>
    <scope>NUCLEOTIDE SEQUENCE [LARGE SCALE GENOMIC DNA]</scope>
    <source>
        <strain evidence="2 3">PG3</strain>
    </source>
</reference>
<dbReference type="GeneID" id="63703889"/>
<sequence length="504" mass="57399">MSSHVQPILEGFTALRDSSSRRAVINGIISNLSDYEIRDVIRRLGGITFRCDLLDKLPEEIVVMIAEYLELADIVLLRRVSKRWHELLSSTTVVTAAIISHMGKNAMKPGLTSADLEALIRKRIRAERGKPAVVTTIPNNLSFNLEYSMDRDGMSCFNGVCAWIEDSTKQTTIFMLHLRTGQNRTLTTANREKFTHIQVSDTLISATSIRGYCHVWNMPKEQYKSFRIPSLQFAHYISIGSKVVLSYEDSVVHFCFDSGVARSVRIGPFILLLSVHAEEDAFTVFSLRRKDRDNIELPKDAQLRSDEHHLKAQKFSVLETKFIRSWVRYRELPFRDGSLWQIRAKPGDSQALKTRPRPGQSSALLSNSYGMNRRLDSISLSHKADDQITAHFHPVEVDHMAQHVDLDYSAGGPGLSYYFEDYYPLGETRLCIGREIPELTDVIDVKGYRFQHTQTVDFPNNWPAMSIAGDGDFVLLPDDDKIWIWCFDETWIPFDISYEVGVAA</sequence>
<dbReference type="InterPro" id="IPR001810">
    <property type="entry name" value="F-box_dom"/>
</dbReference>
<gene>
    <name evidence="2" type="ORF">PGRI_008760</name>
</gene>
<protein>
    <recommendedName>
        <fullName evidence="1">F-box domain-containing protein</fullName>
    </recommendedName>
</protein>
<dbReference type="InterPro" id="IPR036047">
    <property type="entry name" value="F-box-like_dom_sf"/>
</dbReference>
<comment type="caution">
    <text evidence="2">The sequence shown here is derived from an EMBL/GenBank/DDBJ whole genome shotgun (WGS) entry which is preliminary data.</text>
</comment>
<dbReference type="RefSeq" id="XP_040652361.1">
    <property type="nucleotide sequence ID" value="XM_040788589.1"/>
</dbReference>
<dbReference type="OrthoDB" id="5295250at2759"/>
<dbReference type="CDD" id="cd09917">
    <property type="entry name" value="F-box_SF"/>
    <property type="match status" value="1"/>
</dbReference>
<dbReference type="AlphaFoldDB" id="A0A135LXX9"/>
<dbReference type="SUPFAM" id="SSF81383">
    <property type="entry name" value="F-box domain"/>
    <property type="match status" value="1"/>
</dbReference>
<keyword evidence="3" id="KW-1185">Reference proteome</keyword>
<feature type="domain" description="F-box" evidence="1">
    <location>
        <begin position="51"/>
        <end position="97"/>
    </location>
</feature>
<dbReference type="SUPFAM" id="SSF50960">
    <property type="entry name" value="TolB, C-terminal domain"/>
    <property type="match status" value="1"/>
</dbReference>
<dbReference type="SMART" id="SM00256">
    <property type="entry name" value="FBOX"/>
    <property type="match status" value="1"/>
</dbReference>
<dbReference type="Pfam" id="PF12937">
    <property type="entry name" value="F-box-like"/>
    <property type="match status" value="1"/>
</dbReference>
<dbReference type="Gene3D" id="1.20.1280.50">
    <property type="match status" value="1"/>
</dbReference>
<evidence type="ECO:0000313" key="2">
    <source>
        <dbReference type="EMBL" id="KXG53826.1"/>
    </source>
</evidence>
<dbReference type="PROSITE" id="PS50181">
    <property type="entry name" value="FBOX"/>
    <property type="match status" value="1"/>
</dbReference>
<proteinExistence type="predicted"/>
<organism evidence="2 3">
    <name type="scientific">Penicillium patulum</name>
    <name type="common">Penicillium griseofulvum</name>
    <dbReference type="NCBI Taxonomy" id="5078"/>
    <lineage>
        <taxon>Eukaryota</taxon>
        <taxon>Fungi</taxon>
        <taxon>Dikarya</taxon>
        <taxon>Ascomycota</taxon>
        <taxon>Pezizomycotina</taxon>
        <taxon>Eurotiomycetes</taxon>
        <taxon>Eurotiomycetidae</taxon>
        <taxon>Eurotiales</taxon>
        <taxon>Aspergillaceae</taxon>
        <taxon>Penicillium</taxon>
    </lineage>
</organism>
<dbReference type="STRING" id="5078.A0A135LXX9"/>
<name>A0A135LXX9_PENPA</name>
<evidence type="ECO:0000313" key="3">
    <source>
        <dbReference type="Proteomes" id="UP000070168"/>
    </source>
</evidence>
<dbReference type="OMA" id="GVCAWIE"/>
<dbReference type="EMBL" id="LHQR01000014">
    <property type="protein sequence ID" value="KXG53826.1"/>
    <property type="molecule type" value="Genomic_DNA"/>
</dbReference>
<dbReference type="Proteomes" id="UP000070168">
    <property type="component" value="Unassembled WGS sequence"/>
</dbReference>